<dbReference type="Pfam" id="PF07332">
    <property type="entry name" value="Phage_holin_3_6"/>
    <property type="match status" value="1"/>
</dbReference>
<reference evidence="3 4" key="1">
    <citation type="submission" date="2019-02" db="EMBL/GenBank/DDBJ databases">
        <title>Planctomycetal bacteria perform biofilm scaping via a novel small molecule.</title>
        <authorList>
            <person name="Jeske O."/>
            <person name="Boedeker C."/>
            <person name="Wiegand S."/>
            <person name="Breitling P."/>
            <person name="Kallscheuer N."/>
            <person name="Jogler M."/>
            <person name="Rohde M."/>
            <person name="Petersen J."/>
            <person name="Medema M.H."/>
            <person name="Surup F."/>
            <person name="Jogler C."/>
        </authorList>
    </citation>
    <scope>NUCLEOTIDE SEQUENCE [LARGE SCALE GENOMIC DNA]</scope>
    <source>
        <strain evidence="3 4">Mal15</strain>
    </source>
</reference>
<name>A0A5B9MSC9_9BACT</name>
<evidence type="ECO:0000313" key="4">
    <source>
        <dbReference type="Proteomes" id="UP000321353"/>
    </source>
</evidence>
<dbReference type="EMBL" id="CP036264">
    <property type="protein sequence ID" value="QEG02756.1"/>
    <property type="molecule type" value="Genomic_DNA"/>
</dbReference>
<evidence type="ECO:0000256" key="1">
    <source>
        <dbReference type="SAM" id="MobiDB-lite"/>
    </source>
</evidence>
<dbReference type="KEGG" id="smam:Mal15_68770"/>
<dbReference type="AlphaFoldDB" id="A0A5B9MSC9"/>
<evidence type="ECO:0000256" key="2">
    <source>
        <dbReference type="SAM" id="Phobius"/>
    </source>
</evidence>
<evidence type="ECO:0008006" key="5">
    <source>
        <dbReference type="Google" id="ProtNLM"/>
    </source>
</evidence>
<keyword evidence="2" id="KW-1133">Transmembrane helix</keyword>
<dbReference type="InterPro" id="IPR009937">
    <property type="entry name" value="Phage_holin_3_6"/>
</dbReference>
<accession>A0A5B9MSC9</accession>
<feature type="region of interest" description="Disordered" evidence="1">
    <location>
        <begin position="134"/>
        <end position="163"/>
    </location>
</feature>
<feature type="transmembrane region" description="Helical" evidence="2">
    <location>
        <begin position="39"/>
        <end position="65"/>
    </location>
</feature>
<protein>
    <recommendedName>
        <fullName evidence="5">Phage holin family protein</fullName>
    </recommendedName>
</protein>
<feature type="transmembrane region" description="Helical" evidence="2">
    <location>
        <begin position="71"/>
        <end position="96"/>
    </location>
</feature>
<keyword evidence="2" id="KW-0472">Membrane</keyword>
<dbReference type="Proteomes" id="UP000321353">
    <property type="component" value="Chromosome"/>
</dbReference>
<dbReference type="RefSeq" id="WP_147871649.1">
    <property type="nucleotide sequence ID" value="NZ_CP036264.1"/>
</dbReference>
<organism evidence="3 4">
    <name type="scientific">Stieleria maiorica</name>
    <dbReference type="NCBI Taxonomy" id="2795974"/>
    <lineage>
        <taxon>Bacteria</taxon>
        <taxon>Pseudomonadati</taxon>
        <taxon>Planctomycetota</taxon>
        <taxon>Planctomycetia</taxon>
        <taxon>Pirellulales</taxon>
        <taxon>Pirellulaceae</taxon>
        <taxon>Stieleria</taxon>
    </lineage>
</organism>
<keyword evidence="4" id="KW-1185">Reference proteome</keyword>
<gene>
    <name evidence="3" type="ORF">Mal15_68770</name>
</gene>
<keyword evidence="2" id="KW-0812">Transmembrane</keyword>
<evidence type="ECO:0000313" key="3">
    <source>
        <dbReference type="EMBL" id="QEG02756.1"/>
    </source>
</evidence>
<sequence>MQQQSSIQKVIRDFVDLWELQIQLLSVDSQAAKRNVAKAIACAMTAILLTGTGLTVALLGAGFLLDELTQLSTGAALLLLGGATLVFVAILLLIALRALNSASAAMSESKAEFAENLRWLKATLVAPRSSPRNQFRRESFTDDSGYGHRYHPHSETVSPHSPR</sequence>
<proteinExistence type="predicted"/>